<dbReference type="EMBL" id="BRXW01000328">
    <property type="protein sequence ID" value="GMI18254.1"/>
    <property type="molecule type" value="Genomic_DNA"/>
</dbReference>
<reference evidence="4" key="1">
    <citation type="journal article" date="2023" name="Commun. Biol.">
        <title>Genome analysis of Parmales, the sister group of diatoms, reveals the evolutionary specialization of diatoms from phago-mixotrophs to photoautotrophs.</title>
        <authorList>
            <person name="Ban H."/>
            <person name="Sato S."/>
            <person name="Yoshikawa S."/>
            <person name="Yamada K."/>
            <person name="Nakamura Y."/>
            <person name="Ichinomiya M."/>
            <person name="Sato N."/>
            <person name="Blanc-Mathieu R."/>
            <person name="Endo H."/>
            <person name="Kuwata A."/>
            <person name="Ogata H."/>
        </authorList>
    </citation>
    <scope>NUCLEOTIDE SEQUENCE [LARGE SCALE GENOMIC DNA]</scope>
    <source>
        <strain evidence="4">NIES 3700</strain>
    </source>
</reference>
<keyword evidence="2" id="KW-0812">Transmembrane</keyword>
<organism evidence="3 4">
    <name type="scientific">Triparma laevis f. longispina</name>
    <dbReference type="NCBI Taxonomy" id="1714387"/>
    <lineage>
        <taxon>Eukaryota</taxon>
        <taxon>Sar</taxon>
        <taxon>Stramenopiles</taxon>
        <taxon>Ochrophyta</taxon>
        <taxon>Bolidophyceae</taxon>
        <taxon>Parmales</taxon>
        <taxon>Triparmaceae</taxon>
        <taxon>Triparma</taxon>
    </lineage>
</organism>
<comment type="caution">
    <text evidence="3">The sequence shown here is derived from an EMBL/GenBank/DDBJ whole genome shotgun (WGS) entry which is preliminary data.</text>
</comment>
<feature type="compositionally biased region" description="Polar residues" evidence="1">
    <location>
        <begin position="1"/>
        <end position="14"/>
    </location>
</feature>
<evidence type="ECO:0000313" key="4">
    <source>
        <dbReference type="Proteomes" id="UP001165122"/>
    </source>
</evidence>
<keyword evidence="2" id="KW-1133">Transmembrane helix</keyword>
<dbReference type="OrthoDB" id="236812at2759"/>
<protein>
    <submittedName>
        <fullName evidence="3">Uncharacterized protein</fullName>
    </submittedName>
</protein>
<gene>
    <name evidence="3" type="ORF">TrLO_g2751</name>
</gene>
<sequence length="156" mass="17199">MSQQSVAMRSSSRLKAQELGGESGGEDEESQNQGQGQGPVETPAARITKDDFMATDDFRRLLRGYVDVTELYRTFRMVSKSWQRVAEEEIDWGFRSGVLAFHGGYDLVGIDGTGELEEKREPVTRVIFLLNITKVGVCACFFAVNLVVADIPEGGS</sequence>
<proteinExistence type="predicted"/>
<feature type="region of interest" description="Disordered" evidence="1">
    <location>
        <begin position="1"/>
        <end position="46"/>
    </location>
</feature>
<dbReference type="AlphaFoldDB" id="A0A9W7FU27"/>
<evidence type="ECO:0000313" key="3">
    <source>
        <dbReference type="EMBL" id="GMI18254.1"/>
    </source>
</evidence>
<name>A0A9W7FU27_9STRA</name>
<dbReference type="Proteomes" id="UP001165122">
    <property type="component" value="Unassembled WGS sequence"/>
</dbReference>
<keyword evidence="4" id="KW-1185">Reference proteome</keyword>
<keyword evidence="2" id="KW-0472">Membrane</keyword>
<feature type="transmembrane region" description="Helical" evidence="2">
    <location>
        <begin position="126"/>
        <end position="148"/>
    </location>
</feature>
<evidence type="ECO:0000256" key="1">
    <source>
        <dbReference type="SAM" id="MobiDB-lite"/>
    </source>
</evidence>
<accession>A0A9W7FU27</accession>
<evidence type="ECO:0000256" key="2">
    <source>
        <dbReference type="SAM" id="Phobius"/>
    </source>
</evidence>